<dbReference type="KEGG" id="snep:Enr13x_19690"/>
<keyword evidence="2" id="KW-0812">Transmembrane</keyword>
<feature type="domain" description="CAAX prenyl protease 2/Lysostaphin resistance protein A-like" evidence="3">
    <location>
        <begin position="171"/>
        <end position="264"/>
    </location>
</feature>
<dbReference type="GO" id="GO:0004175">
    <property type="term" value="F:endopeptidase activity"/>
    <property type="evidence" value="ECO:0007669"/>
    <property type="project" value="UniProtKB-ARBA"/>
</dbReference>
<feature type="transmembrane region" description="Helical" evidence="2">
    <location>
        <begin position="114"/>
        <end position="134"/>
    </location>
</feature>
<dbReference type="Proteomes" id="UP000319004">
    <property type="component" value="Chromosome"/>
</dbReference>
<keyword evidence="4" id="KW-0645">Protease</keyword>
<evidence type="ECO:0000259" key="3">
    <source>
        <dbReference type="Pfam" id="PF02517"/>
    </source>
</evidence>
<name>A0A518HMP7_9BACT</name>
<feature type="transmembrane region" description="Helical" evidence="2">
    <location>
        <begin position="216"/>
        <end position="239"/>
    </location>
</feature>
<evidence type="ECO:0000256" key="1">
    <source>
        <dbReference type="SAM" id="MobiDB-lite"/>
    </source>
</evidence>
<evidence type="ECO:0000313" key="4">
    <source>
        <dbReference type="EMBL" id="QDV42126.1"/>
    </source>
</evidence>
<feature type="region of interest" description="Disordered" evidence="1">
    <location>
        <begin position="1"/>
        <end position="40"/>
    </location>
</feature>
<feature type="transmembrane region" description="Helical" evidence="2">
    <location>
        <begin position="80"/>
        <end position="99"/>
    </location>
</feature>
<accession>A0A518HMP7</accession>
<keyword evidence="2" id="KW-0472">Membrane</keyword>
<feature type="compositionally biased region" description="Gly residues" evidence="1">
    <location>
        <begin position="13"/>
        <end position="37"/>
    </location>
</feature>
<dbReference type="AlphaFoldDB" id="A0A518HMP7"/>
<keyword evidence="5" id="KW-1185">Reference proteome</keyword>
<sequence length="278" mass="29957">MQRPVQDPAQSSGGQGSGGQGSGGQGSGGQSSGGQSSGGQAAATWQSKAAMIVPLLVFFVLAAAIDTSPVRDGETINAQAYLISVLARVVAMSALMLWFGKEVVRQFPLTIDRWGWIVGIGGAVLWIAVCSLDLERQLIETIGLSDDWLPQREGVNPFATYQPGFELVGFLMVRFTLLAVCVPIAEELFLRGFVMRAFEAENWPALPLREIGRTGLIIGTVYGIATHPAEFIAAALWFSLVSWLMVKTGKFWNCVIAHGVTNLILGIYVCLTGTWHLW</sequence>
<organism evidence="4 5">
    <name type="scientific">Stieleria neptunia</name>
    <dbReference type="NCBI Taxonomy" id="2527979"/>
    <lineage>
        <taxon>Bacteria</taxon>
        <taxon>Pseudomonadati</taxon>
        <taxon>Planctomycetota</taxon>
        <taxon>Planctomycetia</taxon>
        <taxon>Pirellulales</taxon>
        <taxon>Pirellulaceae</taxon>
        <taxon>Stieleria</taxon>
    </lineage>
</organism>
<dbReference type="EMBL" id="CP037423">
    <property type="protein sequence ID" value="QDV42126.1"/>
    <property type="molecule type" value="Genomic_DNA"/>
</dbReference>
<dbReference type="GO" id="GO:0080120">
    <property type="term" value="P:CAAX-box protein maturation"/>
    <property type="evidence" value="ECO:0007669"/>
    <property type="project" value="UniProtKB-ARBA"/>
</dbReference>
<feature type="transmembrane region" description="Helical" evidence="2">
    <location>
        <begin position="251"/>
        <end position="275"/>
    </location>
</feature>
<evidence type="ECO:0000313" key="5">
    <source>
        <dbReference type="Proteomes" id="UP000319004"/>
    </source>
</evidence>
<dbReference type="GO" id="GO:0006508">
    <property type="term" value="P:proteolysis"/>
    <property type="evidence" value="ECO:0007669"/>
    <property type="project" value="UniProtKB-KW"/>
</dbReference>
<keyword evidence="4" id="KW-0378">Hydrolase</keyword>
<keyword evidence="2" id="KW-1133">Transmembrane helix</keyword>
<feature type="transmembrane region" description="Helical" evidence="2">
    <location>
        <begin position="49"/>
        <end position="68"/>
    </location>
</feature>
<gene>
    <name evidence="4" type="ORF">Enr13x_19690</name>
</gene>
<reference evidence="4 5" key="1">
    <citation type="submission" date="2019-03" db="EMBL/GenBank/DDBJ databases">
        <title>Deep-cultivation of Planctomycetes and their phenomic and genomic characterization uncovers novel biology.</title>
        <authorList>
            <person name="Wiegand S."/>
            <person name="Jogler M."/>
            <person name="Boedeker C."/>
            <person name="Pinto D."/>
            <person name="Vollmers J."/>
            <person name="Rivas-Marin E."/>
            <person name="Kohn T."/>
            <person name="Peeters S.H."/>
            <person name="Heuer A."/>
            <person name="Rast P."/>
            <person name="Oberbeckmann S."/>
            <person name="Bunk B."/>
            <person name="Jeske O."/>
            <person name="Meyerdierks A."/>
            <person name="Storesund J.E."/>
            <person name="Kallscheuer N."/>
            <person name="Luecker S."/>
            <person name="Lage O.M."/>
            <person name="Pohl T."/>
            <person name="Merkel B.J."/>
            <person name="Hornburger P."/>
            <person name="Mueller R.-W."/>
            <person name="Bruemmer F."/>
            <person name="Labrenz M."/>
            <person name="Spormann A.M."/>
            <person name="Op den Camp H."/>
            <person name="Overmann J."/>
            <person name="Amann R."/>
            <person name="Jetten M.S.M."/>
            <person name="Mascher T."/>
            <person name="Medema M.H."/>
            <person name="Devos D.P."/>
            <person name="Kaster A.-K."/>
            <person name="Ovreas L."/>
            <person name="Rohde M."/>
            <person name="Galperin M.Y."/>
            <person name="Jogler C."/>
        </authorList>
    </citation>
    <scope>NUCLEOTIDE SEQUENCE [LARGE SCALE GENOMIC DNA]</scope>
    <source>
        <strain evidence="4 5">Enr13</strain>
    </source>
</reference>
<dbReference type="InterPro" id="IPR003675">
    <property type="entry name" value="Rce1/LyrA-like_dom"/>
</dbReference>
<evidence type="ECO:0000256" key="2">
    <source>
        <dbReference type="SAM" id="Phobius"/>
    </source>
</evidence>
<dbReference type="Pfam" id="PF02517">
    <property type="entry name" value="Rce1-like"/>
    <property type="match status" value="1"/>
</dbReference>
<protein>
    <submittedName>
        <fullName evidence="4">CAAX amino terminal protease self-immunity</fullName>
    </submittedName>
</protein>
<proteinExistence type="predicted"/>